<sequence length="241" mass="24970">MDGTLVDTEPLLHQALVTVLGAAGVPATAIRPEELRGRAVAENLTRLRGLARSPMTEQELYARVSGLVLDRLRSGIAPLPGAAGLLRALRRARVPCALVSSSYRAMVDAVLPSLPAAGFAVTVAGDEVRHPKPDPEAYRTAADRLGIVPGRCVVVEDSPAGLRAGRAAGCVTVSVTPTEEPVALTVRDLSALTVERLARLVGAGTAATTTPQRKWCTDMNGPEPSRTGQGTTPASHGPGPA</sequence>
<proteinExistence type="predicted"/>
<gene>
    <name evidence="2" type="ORF">GCM10010345_86180</name>
</gene>
<dbReference type="InterPro" id="IPR036412">
    <property type="entry name" value="HAD-like_sf"/>
</dbReference>
<dbReference type="NCBIfam" id="TIGR01509">
    <property type="entry name" value="HAD-SF-IA-v3"/>
    <property type="match status" value="1"/>
</dbReference>
<dbReference type="InterPro" id="IPR023198">
    <property type="entry name" value="PGP-like_dom2"/>
</dbReference>
<dbReference type="Gene3D" id="1.10.150.240">
    <property type="entry name" value="Putative phosphatase, domain 2"/>
    <property type="match status" value="1"/>
</dbReference>
<dbReference type="EMBL" id="BMVN01000069">
    <property type="protein sequence ID" value="GHA69407.1"/>
    <property type="molecule type" value="Genomic_DNA"/>
</dbReference>
<dbReference type="InterPro" id="IPR006439">
    <property type="entry name" value="HAD-SF_hydro_IA"/>
</dbReference>
<name>A0ABQ3DF84_9ACTN</name>
<protein>
    <submittedName>
        <fullName evidence="2">Hydrolase</fullName>
    </submittedName>
</protein>
<comment type="caution">
    <text evidence="2">The sequence shown here is derived from an EMBL/GenBank/DDBJ whole genome shotgun (WGS) entry which is preliminary data.</text>
</comment>
<dbReference type="Proteomes" id="UP000653644">
    <property type="component" value="Unassembled WGS sequence"/>
</dbReference>
<dbReference type="InterPro" id="IPR023214">
    <property type="entry name" value="HAD_sf"/>
</dbReference>
<dbReference type="PANTHER" id="PTHR43481">
    <property type="entry name" value="FRUCTOSE-1-PHOSPHATE PHOSPHATASE"/>
    <property type="match status" value="1"/>
</dbReference>
<dbReference type="PANTHER" id="PTHR43481:SF4">
    <property type="entry name" value="GLYCEROL-1-PHOSPHATE PHOSPHOHYDROLASE 1-RELATED"/>
    <property type="match status" value="1"/>
</dbReference>
<evidence type="ECO:0000313" key="3">
    <source>
        <dbReference type="Proteomes" id="UP000653644"/>
    </source>
</evidence>
<dbReference type="Gene3D" id="3.40.50.1000">
    <property type="entry name" value="HAD superfamily/HAD-like"/>
    <property type="match status" value="1"/>
</dbReference>
<dbReference type="GO" id="GO:0016787">
    <property type="term" value="F:hydrolase activity"/>
    <property type="evidence" value="ECO:0007669"/>
    <property type="project" value="UniProtKB-KW"/>
</dbReference>
<dbReference type="Pfam" id="PF00702">
    <property type="entry name" value="Hydrolase"/>
    <property type="match status" value="1"/>
</dbReference>
<accession>A0ABQ3DF84</accession>
<evidence type="ECO:0000256" key="1">
    <source>
        <dbReference type="SAM" id="MobiDB-lite"/>
    </source>
</evidence>
<evidence type="ECO:0000313" key="2">
    <source>
        <dbReference type="EMBL" id="GHA69407.1"/>
    </source>
</evidence>
<dbReference type="SUPFAM" id="SSF56784">
    <property type="entry name" value="HAD-like"/>
    <property type="match status" value="1"/>
</dbReference>
<feature type="region of interest" description="Disordered" evidence="1">
    <location>
        <begin position="205"/>
        <end position="241"/>
    </location>
</feature>
<dbReference type="InterPro" id="IPR051806">
    <property type="entry name" value="HAD-like_SPP"/>
</dbReference>
<dbReference type="CDD" id="cd07505">
    <property type="entry name" value="HAD_BPGM-like"/>
    <property type="match status" value="1"/>
</dbReference>
<keyword evidence="3" id="KW-1185">Reference proteome</keyword>
<organism evidence="2 3">
    <name type="scientific">Streptomyces canarius</name>
    <dbReference type="NCBI Taxonomy" id="285453"/>
    <lineage>
        <taxon>Bacteria</taxon>
        <taxon>Bacillati</taxon>
        <taxon>Actinomycetota</taxon>
        <taxon>Actinomycetes</taxon>
        <taxon>Kitasatosporales</taxon>
        <taxon>Streptomycetaceae</taxon>
        <taxon>Streptomyces</taxon>
    </lineage>
</organism>
<keyword evidence="2" id="KW-0378">Hydrolase</keyword>
<reference evidence="3" key="1">
    <citation type="journal article" date="2019" name="Int. J. Syst. Evol. Microbiol.">
        <title>The Global Catalogue of Microorganisms (GCM) 10K type strain sequencing project: providing services to taxonomists for standard genome sequencing and annotation.</title>
        <authorList>
            <consortium name="The Broad Institute Genomics Platform"/>
            <consortium name="The Broad Institute Genome Sequencing Center for Infectious Disease"/>
            <person name="Wu L."/>
            <person name="Ma J."/>
        </authorList>
    </citation>
    <scope>NUCLEOTIDE SEQUENCE [LARGE SCALE GENOMIC DNA]</scope>
    <source>
        <strain evidence="3">JCM 4733</strain>
    </source>
</reference>